<dbReference type="PANTHER" id="PTHR21600">
    <property type="entry name" value="MITOCHONDRIAL RNA PSEUDOURIDINE SYNTHASE"/>
    <property type="match status" value="1"/>
</dbReference>
<evidence type="ECO:0000256" key="4">
    <source>
        <dbReference type="PIRSR" id="PIRSR606225-1"/>
    </source>
</evidence>
<dbReference type="EMBL" id="CYYU01000002">
    <property type="protein sequence ID" value="CUN49030.1"/>
    <property type="molecule type" value="Genomic_DNA"/>
</dbReference>
<dbReference type="GO" id="GO:0140098">
    <property type="term" value="F:catalytic activity, acting on RNA"/>
    <property type="evidence" value="ECO:0007669"/>
    <property type="project" value="UniProtKB-ARBA"/>
</dbReference>
<evidence type="ECO:0000313" key="8">
    <source>
        <dbReference type="Proteomes" id="UP000095546"/>
    </source>
</evidence>
<dbReference type="Pfam" id="PF00849">
    <property type="entry name" value="PseudoU_synth_2"/>
    <property type="match status" value="1"/>
</dbReference>
<dbReference type="STRING" id="187979.ERS852385_00563"/>
<dbReference type="InterPro" id="IPR006145">
    <property type="entry name" value="PsdUridine_synth_RsuA/RluA"/>
</dbReference>
<comment type="function">
    <text evidence="5">Responsible for synthesis of pseudouridine from uracil.</text>
</comment>
<evidence type="ECO:0000259" key="6">
    <source>
        <dbReference type="Pfam" id="PF00849"/>
    </source>
</evidence>
<dbReference type="OrthoDB" id="9807829at2"/>
<sequence>MKISYTVDAAHDGREIRQLALSTLGLSAKLWKHIKWNGTILVNGKAVRNACLRVRAGDELTLLWQEASPVVPVDLPLDVLYEDEAFLIVNKPAAMIVHPTHREARDTLVHAVAGYFQRRGEAAGIHPLYRLDRNTTGIVILAKSARIQHAMTQRHGQIYREYLALARGHLDRSSGRIDMPIGRDTSKANHWQVRADGKRALTEYKVIASWPAYSLLKLHLLTGRTHQIRVHFSVLGHPLLGDAAYGGPCDRMKRQALHAWRVRFRHPLTGKEIQVQAPVPQDIRRLIGPDIVSRETSSFLYW</sequence>
<organism evidence="7 8">
    <name type="scientific">Mitsuokella jalaludinii</name>
    <dbReference type="NCBI Taxonomy" id="187979"/>
    <lineage>
        <taxon>Bacteria</taxon>
        <taxon>Bacillati</taxon>
        <taxon>Bacillota</taxon>
        <taxon>Negativicutes</taxon>
        <taxon>Selenomonadales</taxon>
        <taxon>Selenomonadaceae</taxon>
        <taxon>Mitsuokella</taxon>
    </lineage>
</organism>
<gene>
    <name evidence="7" type="primary">rluD_1</name>
    <name evidence="7" type="ORF">ERS852385_00563</name>
</gene>
<protein>
    <recommendedName>
        <fullName evidence="5">Pseudouridine synthase</fullName>
        <ecNumber evidence="5">5.4.99.-</ecNumber>
    </recommendedName>
</protein>
<dbReference type="NCBIfam" id="TIGR00005">
    <property type="entry name" value="rluA_subfam"/>
    <property type="match status" value="1"/>
</dbReference>
<dbReference type="GO" id="GO:0000455">
    <property type="term" value="P:enzyme-directed rRNA pseudouridine synthesis"/>
    <property type="evidence" value="ECO:0007669"/>
    <property type="project" value="TreeGrafter"/>
</dbReference>
<dbReference type="SUPFAM" id="SSF55120">
    <property type="entry name" value="Pseudouridine synthase"/>
    <property type="match status" value="1"/>
</dbReference>
<feature type="active site" evidence="4">
    <location>
        <position position="132"/>
    </location>
</feature>
<dbReference type="CDD" id="cd02869">
    <property type="entry name" value="PseudoU_synth_RluA_like"/>
    <property type="match status" value="1"/>
</dbReference>
<dbReference type="PANTHER" id="PTHR21600:SF44">
    <property type="entry name" value="RIBOSOMAL LARGE SUBUNIT PSEUDOURIDINE SYNTHASE D"/>
    <property type="match status" value="1"/>
</dbReference>
<dbReference type="Gene3D" id="3.30.2350.10">
    <property type="entry name" value="Pseudouridine synthase"/>
    <property type="match status" value="1"/>
</dbReference>
<comment type="catalytic activity">
    <reaction evidence="1 5">
        <text>a uridine in RNA = a pseudouridine in RNA</text>
        <dbReference type="Rhea" id="RHEA:48348"/>
        <dbReference type="Rhea" id="RHEA-COMP:12068"/>
        <dbReference type="Rhea" id="RHEA-COMP:12069"/>
        <dbReference type="ChEBI" id="CHEBI:65314"/>
        <dbReference type="ChEBI" id="CHEBI:65315"/>
    </reaction>
</comment>
<evidence type="ECO:0000256" key="3">
    <source>
        <dbReference type="ARBA" id="ARBA00023235"/>
    </source>
</evidence>
<dbReference type="InterPro" id="IPR006224">
    <property type="entry name" value="PsdUridine_synth_RluA-like_CS"/>
</dbReference>
<dbReference type="AlphaFoldDB" id="A0A173XCJ3"/>
<evidence type="ECO:0000256" key="2">
    <source>
        <dbReference type="ARBA" id="ARBA00010876"/>
    </source>
</evidence>
<evidence type="ECO:0000256" key="1">
    <source>
        <dbReference type="ARBA" id="ARBA00000073"/>
    </source>
</evidence>
<evidence type="ECO:0000256" key="5">
    <source>
        <dbReference type="RuleBase" id="RU362028"/>
    </source>
</evidence>
<dbReference type="GO" id="GO:0003723">
    <property type="term" value="F:RNA binding"/>
    <property type="evidence" value="ECO:0007669"/>
    <property type="project" value="InterPro"/>
</dbReference>
<proteinExistence type="inferred from homology"/>
<dbReference type="EC" id="5.4.99.-" evidence="5"/>
<dbReference type="PROSITE" id="PS01129">
    <property type="entry name" value="PSI_RLU"/>
    <property type="match status" value="1"/>
</dbReference>
<dbReference type="GO" id="GO:0009982">
    <property type="term" value="F:pseudouridine synthase activity"/>
    <property type="evidence" value="ECO:0007669"/>
    <property type="project" value="InterPro"/>
</dbReference>
<dbReference type="InterPro" id="IPR050188">
    <property type="entry name" value="RluA_PseudoU_synthase"/>
</dbReference>
<dbReference type="InterPro" id="IPR020103">
    <property type="entry name" value="PsdUridine_synth_cat_dom_sf"/>
</dbReference>
<name>A0A173XCJ3_9FIRM</name>
<dbReference type="RefSeq" id="WP_055160760.1">
    <property type="nucleotide sequence ID" value="NZ_CABIWZ010000002.1"/>
</dbReference>
<dbReference type="Proteomes" id="UP000095546">
    <property type="component" value="Unassembled WGS sequence"/>
</dbReference>
<keyword evidence="3 5" id="KW-0413">Isomerase</keyword>
<keyword evidence="8" id="KW-1185">Reference proteome</keyword>
<reference evidence="7 8" key="1">
    <citation type="submission" date="2015-09" db="EMBL/GenBank/DDBJ databases">
        <authorList>
            <consortium name="Pathogen Informatics"/>
        </authorList>
    </citation>
    <scope>NUCLEOTIDE SEQUENCE [LARGE SCALE GENOMIC DNA]</scope>
    <source>
        <strain evidence="7 8">2789STDY5608828</strain>
    </source>
</reference>
<feature type="domain" description="Pseudouridine synthase RsuA/RluA-like" evidence="6">
    <location>
        <begin position="86"/>
        <end position="233"/>
    </location>
</feature>
<dbReference type="eggNOG" id="COG0564">
    <property type="taxonomic scope" value="Bacteria"/>
</dbReference>
<evidence type="ECO:0000313" key="7">
    <source>
        <dbReference type="EMBL" id="CUN49030.1"/>
    </source>
</evidence>
<accession>A0A173XCJ3</accession>
<comment type="similarity">
    <text evidence="2 5">Belongs to the pseudouridine synthase RluA family.</text>
</comment>
<dbReference type="InterPro" id="IPR006225">
    <property type="entry name" value="PsdUridine_synth_RluC/D"/>
</dbReference>